<dbReference type="NCBIfam" id="NF041423">
    <property type="entry name" value="MobC_subf"/>
    <property type="match status" value="1"/>
</dbReference>
<reference evidence="1" key="1">
    <citation type="submission" date="2009-10" db="EMBL/GenBank/DDBJ databases">
        <title>Diversity of trophic interactions inside an arsenic-rich microbial ecosystem.</title>
        <authorList>
            <person name="Bertin P.N."/>
            <person name="Heinrich-Salmeron A."/>
            <person name="Pelletier E."/>
            <person name="Goulhen-Chollet F."/>
            <person name="Arsene-Ploetze F."/>
            <person name="Gallien S."/>
            <person name="Calteau A."/>
            <person name="Vallenet D."/>
            <person name="Casiot C."/>
            <person name="Chane-Woon-Ming B."/>
            <person name="Giloteaux L."/>
            <person name="Barakat M."/>
            <person name="Bonnefoy V."/>
            <person name="Bruneel O."/>
            <person name="Chandler M."/>
            <person name="Cleiss J."/>
            <person name="Duran R."/>
            <person name="Elbaz-Poulichet F."/>
            <person name="Fonknechten N."/>
            <person name="Lauga B."/>
            <person name="Mornico D."/>
            <person name="Ortet P."/>
            <person name="Schaeffer C."/>
            <person name="Siguier P."/>
            <person name="Alexander Thil Smith A."/>
            <person name="Van Dorsselaer A."/>
            <person name="Weissenbach J."/>
            <person name="Medigue C."/>
            <person name="Le Paslier D."/>
        </authorList>
    </citation>
    <scope>NUCLEOTIDE SEQUENCE</scope>
</reference>
<accession>E6QQ26</accession>
<dbReference type="SUPFAM" id="SSF46785">
    <property type="entry name" value="Winged helix' DNA-binding domain"/>
    <property type="match status" value="1"/>
</dbReference>
<dbReference type="AlphaFoldDB" id="E6QQ26"/>
<comment type="caution">
    <text evidence="1">The sequence shown here is derived from an EMBL/GenBank/DDBJ whole genome shotgun (WGS) entry which is preliminary data.</text>
</comment>
<dbReference type="EMBL" id="CABR01000025">
    <property type="protein sequence ID" value="CBI09347.1"/>
    <property type="molecule type" value="Genomic_DNA"/>
</dbReference>
<dbReference type="InterPro" id="IPR036390">
    <property type="entry name" value="WH_DNA-bd_sf"/>
</dbReference>
<sequence>MIKSFNERQHRINNKRRTLLRYLRDESWSSLANLAGVVTLSEPAMFKTLCQMERDGFLLRHKVPELRMNLWGITPKGLLFAWDEDEVMENRPYFEPSKLSIVTIHHYLDIQRARLAAEHGGWSKWVPGNRLPKDIKKRPDAVATNPSGQRVAIEIERSIKTVKRYEAILSTYLQMIKQGDYAMVYYVCPDTAFAPRLSRLFQLIQAVPVVGERVPLTDKHRARFPVYALENWPPVVGGMGISVG</sequence>
<proteinExistence type="predicted"/>
<organism evidence="1">
    <name type="scientific">mine drainage metagenome</name>
    <dbReference type="NCBI Taxonomy" id="410659"/>
    <lineage>
        <taxon>unclassified sequences</taxon>
        <taxon>metagenomes</taxon>
        <taxon>ecological metagenomes</taxon>
    </lineage>
</organism>
<name>E6QQ26_9ZZZZ</name>
<protein>
    <submittedName>
        <fullName evidence="1">Uncharacterized protein</fullName>
    </submittedName>
</protein>
<evidence type="ECO:0000313" key="1">
    <source>
        <dbReference type="EMBL" id="CBI09347.1"/>
    </source>
</evidence>
<gene>
    <name evidence="1" type="ORF">CARN7_0072</name>
</gene>